<dbReference type="InterPro" id="IPR003477">
    <property type="entry name" value="PemK-like"/>
</dbReference>
<evidence type="ECO:0008006" key="3">
    <source>
        <dbReference type="Google" id="ProtNLM"/>
    </source>
</evidence>
<dbReference type="EMBL" id="MHKX01000002">
    <property type="protein sequence ID" value="OGY98761.1"/>
    <property type="molecule type" value="Genomic_DNA"/>
</dbReference>
<dbReference type="STRING" id="1798647.A2855_00560"/>
<dbReference type="Pfam" id="PF02452">
    <property type="entry name" value="PemK_toxin"/>
    <property type="match status" value="1"/>
</dbReference>
<reference evidence="1 2" key="1">
    <citation type="journal article" date="2016" name="Nat. Commun.">
        <title>Thousands of microbial genomes shed light on interconnected biogeochemical processes in an aquifer system.</title>
        <authorList>
            <person name="Anantharaman K."/>
            <person name="Brown C.T."/>
            <person name="Hug L.A."/>
            <person name="Sharon I."/>
            <person name="Castelle C.J."/>
            <person name="Probst A.J."/>
            <person name="Thomas B.C."/>
            <person name="Singh A."/>
            <person name="Wilkins M.J."/>
            <person name="Karaoz U."/>
            <person name="Brodie E.L."/>
            <person name="Williams K.H."/>
            <person name="Hubbard S.S."/>
            <person name="Banfield J.F."/>
        </authorList>
    </citation>
    <scope>NUCLEOTIDE SEQUENCE [LARGE SCALE GENOMIC DNA]</scope>
</reference>
<evidence type="ECO:0000313" key="2">
    <source>
        <dbReference type="Proteomes" id="UP000179059"/>
    </source>
</evidence>
<accession>A0A1G2CC53</accession>
<comment type="caution">
    <text evidence="1">The sequence shown here is derived from an EMBL/GenBank/DDBJ whole genome shotgun (WGS) entry which is preliminary data.</text>
</comment>
<dbReference type="InterPro" id="IPR011067">
    <property type="entry name" value="Plasmid_toxin/cell-grow_inhib"/>
</dbReference>
<name>A0A1G2CC53_9BACT</name>
<sequence>MKYFAKWIWLKEKLNGLVHRAPLVSERDIWWVSIGENVGSEISGKSDLFSRPAIIFKKLARGFYFIVPTSTKQKVGTWYVPFKHQGKNMVACLHQARTIDHRRLSSKLGTLDAADFERVRNGFRSLYK</sequence>
<dbReference type="GO" id="GO:0003677">
    <property type="term" value="F:DNA binding"/>
    <property type="evidence" value="ECO:0007669"/>
    <property type="project" value="InterPro"/>
</dbReference>
<dbReference type="Proteomes" id="UP000179059">
    <property type="component" value="Unassembled WGS sequence"/>
</dbReference>
<proteinExistence type="predicted"/>
<gene>
    <name evidence="1" type="ORF">A2855_00560</name>
</gene>
<organism evidence="1 2">
    <name type="scientific">Candidatus Liptonbacteria bacterium RIFCSPHIGHO2_01_FULL_57_28</name>
    <dbReference type="NCBI Taxonomy" id="1798647"/>
    <lineage>
        <taxon>Bacteria</taxon>
        <taxon>Candidatus Liptoniibacteriota</taxon>
    </lineage>
</organism>
<dbReference type="AlphaFoldDB" id="A0A1G2CC53"/>
<dbReference type="Gene3D" id="2.30.30.110">
    <property type="match status" value="1"/>
</dbReference>
<dbReference type="SUPFAM" id="SSF50118">
    <property type="entry name" value="Cell growth inhibitor/plasmid maintenance toxic component"/>
    <property type="match status" value="1"/>
</dbReference>
<evidence type="ECO:0000313" key="1">
    <source>
        <dbReference type="EMBL" id="OGY98761.1"/>
    </source>
</evidence>
<protein>
    <recommendedName>
        <fullName evidence="3">Toxin-antitoxin system protein</fullName>
    </recommendedName>
</protein>